<accession>A0ABQ0BCB4</accession>
<dbReference type="PANTHER" id="PTHR47099">
    <property type="entry name" value="METHYLCOBAMIDE:COM METHYLTRANSFERASE MTBA"/>
    <property type="match status" value="1"/>
</dbReference>
<evidence type="ECO:0000313" key="3">
    <source>
        <dbReference type="Proteomes" id="UP001600943"/>
    </source>
</evidence>
<keyword evidence="3" id="KW-1185">Reference proteome</keyword>
<dbReference type="SUPFAM" id="SSF51726">
    <property type="entry name" value="UROD/MetE-like"/>
    <property type="match status" value="1"/>
</dbReference>
<feature type="domain" description="Uroporphyrinogen decarboxylase (URO-D)" evidence="1">
    <location>
        <begin position="69"/>
        <end position="313"/>
    </location>
</feature>
<dbReference type="Pfam" id="PF01208">
    <property type="entry name" value="URO-D"/>
    <property type="match status" value="1"/>
</dbReference>
<organism evidence="2 3">
    <name type="scientific">Blautia hominis</name>
    <dbReference type="NCBI Taxonomy" id="2025493"/>
    <lineage>
        <taxon>Bacteria</taxon>
        <taxon>Bacillati</taxon>
        <taxon>Bacillota</taxon>
        <taxon>Clostridia</taxon>
        <taxon>Lachnospirales</taxon>
        <taxon>Lachnospiraceae</taxon>
        <taxon>Blautia</taxon>
    </lineage>
</organism>
<name>A0ABQ0BCB4_9FIRM</name>
<protein>
    <submittedName>
        <fullName evidence="2">Uroporphyrinogen decarboxylase family protein</fullName>
    </submittedName>
</protein>
<dbReference type="Gene3D" id="3.20.20.210">
    <property type="match status" value="1"/>
</dbReference>
<evidence type="ECO:0000313" key="2">
    <source>
        <dbReference type="EMBL" id="GAA6409098.1"/>
    </source>
</evidence>
<dbReference type="Proteomes" id="UP001600943">
    <property type="component" value="Unassembled WGS sequence"/>
</dbReference>
<gene>
    <name evidence="2" type="ORF">K040078D81_32150</name>
</gene>
<evidence type="ECO:0000259" key="1">
    <source>
        <dbReference type="Pfam" id="PF01208"/>
    </source>
</evidence>
<dbReference type="InterPro" id="IPR000257">
    <property type="entry name" value="Uroporphyrinogen_deCOase"/>
</dbReference>
<sequence length="320" mass="36465">MNKAQRVKAVMERKEADFVPAGFWFHYKPDFTVEEMIEEHLKLYRETDMDVIKIMQDYAYPVTGEIHCAEDWYHIGIKGTDSREMEKMTAVIRGIKERAGEEVLIFQTMFGPFKAASIAFGDDVLMKYSKEAPEAVMAGIKNLADGLEAWAKAYLDAGADGIYYSAQFGEEGRFSKEEWEQLVRPFDLQILQVAEQRKDKYNILHICGEPEYAFQTHVDWFYDYPADLANWSVKDNGYSLEEGREHFSCAILGGLNNKGNILHGPKEEIRKEVQAVLDSFGTEGIMIGADCTIQGEGIRLDYIREAVKAAHTYKKGEECS</sequence>
<proteinExistence type="predicted"/>
<dbReference type="InterPro" id="IPR052024">
    <property type="entry name" value="Methanogen_methyltrans"/>
</dbReference>
<comment type="caution">
    <text evidence="2">The sequence shown here is derived from an EMBL/GenBank/DDBJ whole genome shotgun (WGS) entry which is preliminary data.</text>
</comment>
<dbReference type="PANTHER" id="PTHR47099:SF1">
    <property type="entry name" value="METHYLCOBAMIDE:COM METHYLTRANSFERASE MTBA"/>
    <property type="match status" value="1"/>
</dbReference>
<dbReference type="EMBL" id="BAABYW010000001">
    <property type="protein sequence ID" value="GAA6409098.1"/>
    <property type="molecule type" value="Genomic_DNA"/>
</dbReference>
<dbReference type="InterPro" id="IPR038071">
    <property type="entry name" value="UROD/MetE-like_sf"/>
</dbReference>
<dbReference type="RefSeq" id="WP_390406567.1">
    <property type="nucleotide sequence ID" value="NZ_BAABYW010000001.1"/>
</dbReference>
<reference evidence="2 3" key="1">
    <citation type="submission" date="2024-04" db="EMBL/GenBank/DDBJ databases">
        <title>Defined microbial consortia suppress multidrug-resistant proinflammatory Enterobacteriaceae via ecological control.</title>
        <authorList>
            <person name="Furuichi M."/>
            <person name="Kawaguchi T."/>
            <person name="Pust M."/>
            <person name="Yasuma K."/>
            <person name="Plichta D."/>
            <person name="Hasegawa N."/>
            <person name="Ohya T."/>
            <person name="Bhattarai S."/>
            <person name="Sasajima S."/>
            <person name="Aoto Y."/>
            <person name="Tuganbaev T."/>
            <person name="Yaginuma M."/>
            <person name="Ueda M."/>
            <person name="Okahashi N."/>
            <person name="Amafuji K."/>
            <person name="Kiridooshi Y."/>
            <person name="Sugita K."/>
            <person name="Strazar M."/>
            <person name="Skelly A."/>
            <person name="Suda W."/>
            <person name="Hattori M."/>
            <person name="Nakamoto N."/>
            <person name="Caballero S."/>
            <person name="Norman J."/>
            <person name="Olle B."/>
            <person name="Tanoue T."/>
            <person name="Arita M."/>
            <person name="Bucci V."/>
            <person name="Atarashi K."/>
            <person name="Xavier R."/>
            <person name="Honda K."/>
        </authorList>
    </citation>
    <scope>NUCLEOTIDE SEQUENCE [LARGE SCALE GENOMIC DNA]</scope>
    <source>
        <strain evidence="3">k04-0078-D8-1</strain>
    </source>
</reference>